<dbReference type="OrthoDB" id="196131at2759"/>
<dbReference type="AlphaFoldDB" id="A0A653BT85"/>
<accession>A0A653BT85</accession>
<evidence type="ECO:0000313" key="2">
    <source>
        <dbReference type="Proteomes" id="UP000410492"/>
    </source>
</evidence>
<organism evidence="1 2">
    <name type="scientific">Callosobruchus maculatus</name>
    <name type="common">Southern cowpea weevil</name>
    <name type="synonym">Pulse bruchid</name>
    <dbReference type="NCBI Taxonomy" id="64391"/>
    <lineage>
        <taxon>Eukaryota</taxon>
        <taxon>Metazoa</taxon>
        <taxon>Ecdysozoa</taxon>
        <taxon>Arthropoda</taxon>
        <taxon>Hexapoda</taxon>
        <taxon>Insecta</taxon>
        <taxon>Pterygota</taxon>
        <taxon>Neoptera</taxon>
        <taxon>Endopterygota</taxon>
        <taxon>Coleoptera</taxon>
        <taxon>Polyphaga</taxon>
        <taxon>Cucujiformia</taxon>
        <taxon>Chrysomeloidea</taxon>
        <taxon>Chrysomelidae</taxon>
        <taxon>Bruchinae</taxon>
        <taxon>Bruchini</taxon>
        <taxon>Callosobruchus</taxon>
    </lineage>
</organism>
<keyword evidence="2" id="KW-1185">Reference proteome</keyword>
<gene>
    <name evidence="1" type="ORF">CALMAC_LOCUS3397</name>
</gene>
<reference evidence="1 2" key="1">
    <citation type="submission" date="2019-01" db="EMBL/GenBank/DDBJ databases">
        <authorList>
            <person name="Sayadi A."/>
        </authorList>
    </citation>
    <scope>NUCLEOTIDE SEQUENCE [LARGE SCALE GENOMIC DNA]</scope>
</reference>
<sequence>MLCDVPCCQITKYVTRLTRGALNFSPLWFESVQTLFVYETLNSHATKNLGIHEAGNPPKYTACSIIFQQLLCCEFDTSSVV</sequence>
<dbReference type="EMBL" id="CAACVG010004607">
    <property type="protein sequence ID" value="VEN38531.1"/>
    <property type="molecule type" value="Genomic_DNA"/>
</dbReference>
<protein>
    <submittedName>
        <fullName evidence="1">Uncharacterized protein</fullName>
    </submittedName>
</protein>
<evidence type="ECO:0000313" key="1">
    <source>
        <dbReference type="EMBL" id="VEN38531.1"/>
    </source>
</evidence>
<dbReference type="Proteomes" id="UP000410492">
    <property type="component" value="Unassembled WGS sequence"/>
</dbReference>
<proteinExistence type="predicted"/>
<name>A0A653BT85_CALMS</name>